<dbReference type="Pfam" id="PF06338">
    <property type="entry name" value="ComK"/>
    <property type="match status" value="1"/>
</dbReference>
<reference evidence="1 2" key="1">
    <citation type="submission" date="2022-05" db="EMBL/GenBank/DDBJ databases">
        <title>Sporolactobacillus sp nov CPB3-1, isolated from tree bark (Mangifera indica L.).</title>
        <authorList>
            <person name="Phuengjayaem S."/>
            <person name="Tanasupawat S."/>
        </authorList>
    </citation>
    <scope>NUCLEOTIDE SEQUENCE [LARGE SCALE GENOMIC DNA]</scope>
    <source>
        <strain evidence="1 2">CPB3-1</strain>
    </source>
</reference>
<protein>
    <submittedName>
        <fullName evidence="1">Competence protein ComK</fullName>
    </submittedName>
</protein>
<keyword evidence="2" id="KW-1185">Reference proteome</keyword>
<name>A0ABT0MCC8_9BACL</name>
<evidence type="ECO:0000313" key="1">
    <source>
        <dbReference type="EMBL" id="MCL1632516.1"/>
    </source>
</evidence>
<organism evidence="1 2">
    <name type="scientific">Sporolactobacillus mangiferae</name>
    <dbReference type="NCBI Taxonomy" id="2940498"/>
    <lineage>
        <taxon>Bacteria</taxon>
        <taxon>Bacillati</taxon>
        <taxon>Bacillota</taxon>
        <taxon>Bacilli</taxon>
        <taxon>Bacillales</taxon>
        <taxon>Sporolactobacillaceae</taxon>
        <taxon>Sporolactobacillus</taxon>
    </lineage>
</organism>
<sequence length="195" mass="22332">MKIRQHYIIRPETMALLPYQFADGHLGTLVVEEGGEVYAAGLPKAIVERSCGYYGSSYTGRKKCAREMGYKSMPPICVCGELGIIFVASMTERSDYCAWLAFSHVLQWHEIGKHGTVSVSLTCDKKIELPMSPGPFSGRMMRAMQYRHQLRERISKYTLENESKRKNKPQRISYMETGTFYIHPESHEDDRQLPV</sequence>
<accession>A0ABT0MCC8</accession>
<dbReference type="EMBL" id="JAMAST010000016">
    <property type="protein sequence ID" value="MCL1632516.1"/>
    <property type="molecule type" value="Genomic_DNA"/>
</dbReference>
<dbReference type="RefSeq" id="WP_249102300.1">
    <property type="nucleotide sequence ID" value="NZ_JAMAST010000016.1"/>
</dbReference>
<comment type="caution">
    <text evidence="1">The sequence shown here is derived from an EMBL/GenBank/DDBJ whole genome shotgun (WGS) entry which is preliminary data.</text>
</comment>
<proteinExistence type="predicted"/>
<dbReference type="Proteomes" id="UP001203004">
    <property type="component" value="Unassembled WGS sequence"/>
</dbReference>
<evidence type="ECO:0000313" key="2">
    <source>
        <dbReference type="Proteomes" id="UP001203004"/>
    </source>
</evidence>
<dbReference type="InterPro" id="IPR010461">
    <property type="entry name" value="ComK"/>
</dbReference>
<gene>
    <name evidence="1" type="ORF">M3N64_11360</name>
</gene>